<dbReference type="CDD" id="cd03808">
    <property type="entry name" value="GT4_CapM-like"/>
    <property type="match status" value="1"/>
</dbReference>
<dbReference type="Proteomes" id="UP000318538">
    <property type="component" value="Chromosome"/>
</dbReference>
<dbReference type="SUPFAM" id="SSF53756">
    <property type="entry name" value="UDP-Glycosyltransferase/glycogen phosphorylase"/>
    <property type="match status" value="1"/>
</dbReference>
<dbReference type="OrthoDB" id="232381at2"/>
<dbReference type="InterPro" id="IPR028098">
    <property type="entry name" value="Glyco_trans_4-like_N"/>
</dbReference>
<dbReference type="PANTHER" id="PTHR12526">
    <property type="entry name" value="GLYCOSYLTRANSFERASE"/>
    <property type="match status" value="1"/>
</dbReference>
<name>A0A517N945_9BACT</name>
<protein>
    <submittedName>
        <fullName evidence="2">Alpha-D-kanosaminyltransferase</fullName>
        <ecNumber evidence="2">2.4.1.301</ecNumber>
    </submittedName>
</protein>
<evidence type="ECO:0000313" key="3">
    <source>
        <dbReference type="Proteomes" id="UP000318538"/>
    </source>
</evidence>
<organism evidence="2 3">
    <name type="scientific">Rubripirellula lacrimiformis</name>
    <dbReference type="NCBI Taxonomy" id="1930273"/>
    <lineage>
        <taxon>Bacteria</taxon>
        <taxon>Pseudomonadati</taxon>
        <taxon>Planctomycetota</taxon>
        <taxon>Planctomycetia</taxon>
        <taxon>Pirellulales</taxon>
        <taxon>Pirellulaceae</taxon>
        <taxon>Rubripirellula</taxon>
    </lineage>
</organism>
<evidence type="ECO:0000313" key="2">
    <source>
        <dbReference type="EMBL" id="QDT03518.1"/>
    </source>
</evidence>
<dbReference type="Gene3D" id="3.40.50.2000">
    <property type="entry name" value="Glycogen Phosphorylase B"/>
    <property type="match status" value="2"/>
</dbReference>
<keyword evidence="3" id="KW-1185">Reference proteome</keyword>
<dbReference type="Pfam" id="PF13439">
    <property type="entry name" value="Glyco_transf_4"/>
    <property type="match status" value="1"/>
</dbReference>
<sequence>MNDRAKIKILHVQLFPMLSGVQRVTLEELRRLDPNIYDRHLLTCEPGPLTDAAQQMGVTCHSESRLIRSLSPLNDYKAYCGLRDLMRKHRFDIVHTHSSKTGVLGRLAAAAAGVPHVVHTVHGFAFPAARRAAVRRFYQWCERRCGKVTDALVCLNPNDRQIAIDDLGIDPRRVHLIPNGVDTTQFKPHSDADLRHRLRRETLPGDAGLPVVMMVGRLWNQKNPLAFVQAAIEILGRGVRAEFYLVGEGDLRPRLEQEIAAAGCGDRIHLLGWRDDVAALLPLADVMVLPSLWEGMPLVLLESQSSAVPVVASNIPGNRECVNDGVDGYLVPPRDIVELAQRIGELIQDDELRRRMGATAREKVIAQFDIRQRFATMTDIYAQMMGRAQAARTPVLGDLASDTAHSHASSAAR</sequence>
<keyword evidence="2" id="KW-0328">Glycosyltransferase</keyword>
<dbReference type="EMBL" id="CP036525">
    <property type="protein sequence ID" value="QDT03518.1"/>
    <property type="molecule type" value="Genomic_DNA"/>
</dbReference>
<evidence type="ECO:0000259" key="1">
    <source>
        <dbReference type="Pfam" id="PF13439"/>
    </source>
</evidence>
<dbReference type="KEGG" id="rlc:K227x_19020"/>
<reference evidence="2 3" key="1">
    <citation type="submission" date="2019-02" db="EMBL/GenBank/DDBJ databases">
        <title>Deep-cultivation of Planctomycetes and their phenomic and genomic characterization uncovers novel biology.</title>
        <authorList>
            <person name="Wiegand S."/>
            <person name="Jogler M."/>
            <person name="Boedeker C."/>
            <person name="Pinto D."/>
            <person name="Vollmers J."/>
            <person name="Rivas-Marin E."/>
            <person name="Kohn T."/>
            <person name="Peeters S.H."/>
            <person name="Heuer A."/>
            <person name="Rast P."/>
            <person name="Oberbeckmann S."/>
            <person name="Bunk B."/>
            <person name="Jeske O."/>
            <person name="Meyerdierks A."/>
            <person name="Storesund J.E."/>
            <person name="Kallscheuer N."/>
            <person name="Luecker S."/>
            <person name="Lage O.M."/>
            <person name="Pohl T."/>
            <person name="Merkel B.J."/>
            <person name="Hornburger P."/>
            <person name="Mueller R.-W."/>
            <person name="Bruemmer F."/>
            <person name="Labrenz M."/>
            <person name="Spormann A.M."/>
            <person name="Op den Camp H."/>
            <person name="Overmann J."/>
            <person name="Amann R."/>
            <person name="Jetten M.S.M."/>
            <person name="Mascher T."/>
            <person name="Medema M.H."/>
            <person name="Devos D.P."/>
            <person name="Kaster A.-K."/>
            <person name="Ovreas L."/>
            <person name="Rohde M."/>
            <person name="Galperin M.Y."/>
            <person name="Jogler C."/>
        </authorList>
    </citation>
    <scope>NUCLEOTIDE SEQUENCE [LARGE SCALE GENOMIC DNA]</scope>
    <source>
        <strain evidence="2 3">K22_7</strain>
    </source>
</reference>
<dbReference type="EC" id="2.4.1.301" evidence="2"/>
<feature type="domain" description="Glycosyltransferase subfamily 4-like N-terminal" evidence="1">
    <location>
        <begin position="19"/>
        <end position="184"/>
    </location>
</feature>
<dbReference type="GO" id="GO:0016757">
    <property type="term" value="F:glycosyltransferase activity"/>
    <property type="evidence" value="ECO:0007669"/>
    <property type="project" value="UniProtKB-KW"/>
</dbReference>
<gene>
    <name evidence="2" type="primary">kanE_2</name>
    <name evidence="2" type="ORF">K227x_19020</name>
</gene>
<keyword evidence="2" id="KW-0808">Transferase</keyword>
<dbReference type="RefSeq" id="WP_145169187.1">
    <property type="nucleotide sequence ID" value="NZ_CP036525.1"/>
</dbReference>
<accession>A0A517N945</accession>
<dbReference type="AlphaFoldDB" id="A0A517N945"/>
<dbReference type="PANTHER" id="PTHR12526:SF638">
    <property type="entry name" value="SPORE COAT PROTEIN SA"/>
    <property type="match status" value="1"/>
</dbReference>
<proteinExistence type="predicted"/>
<dbReference type="Pfam" id="PF13692">
    <property type="entry name" value="Glyco_trans_1_4"/>
    <property type="match status" value="1"/>
</dbReference>